<reference evidence="6" key="2">
    <citation type="submission" date="2021-01" db="EMBL/GenBank/DDBJ databases">
        <authorList>
            <person name="Schikora-Tamarit M.A."/>
        </authorList>
    </citation>
    <scope>NUCLEOTIDE SEQUENCE</scope>
    <source>
        <strain evidence="6">NCAIM Y.01608</strain>
    </source>
</reference>
<gene>
    <name evidence="6" type="ORF">OGATHE_006502</name>
</gene>
<evidence type="ECO:0000256" key="1">
    <source>
        <dbReference type="ARBA" id="ARBA00004123"/>
    </source>
</evidence>
<dbReference type="PANTHER" id="PTHR13405">
    <property type="entry name" value="NUCLEAR PORE COMPLEX PROTEIN NUP133"/>
    <property type="match status" value="1"/>
</dbReference>
<dbReference type="InterPro" id="IPR037624">
    <property type="entry name" value="Nup133-like"/>
</dbReference>
<dbReference type="GO" id="GO:0017056">
    <property type="term" value="F:structural constituent of nuclear pore"/>
    <property type="evidence" value="ECO:0007669"/>
    <property type="project" value="InterPro"/>
</dbReference>
<dbReference type="Pfam" id="PF08801">
    <property type="entry name" value="Nucleoporin_N"/>
    <property type="match status" value="1"/>
</dbReference>
<protein>
    <recommendedName>
        <fullName evidence="5">Nucleoporin Nup133/Nup155-like N-terminal domain-containing protein</fullName>
    </recommendedName>
</protein>
<dbReference type="Gene3D" id="2.130.10.10">
    <property type="entry name" value="YVTN repeat-like/Quinoprotein amine dehydrogenase"/>
    <property type="match status" value="1"/>
</dbReference>
<keyword evidence="3" id="KW-0813">Transport</keyword>
<name>A0A9P8SYR9_9ASCO</name>
<organism evidence="6 7">
    <name type="scientific">Ogataea polymorpha</name>
    <dbReference type="NCBI Taxonomy" id="460523"/>
    <lineage>
        <taxon>Eukaryota</taxon>
        <taxon>Fungi</taxon>
        <taxon>Dikarya</taxon>
        <taxon>Ascomycota</taxon>
        <taxon>Saccharomycotina</taxon>
        <taxon>Pichiomycetes</taxon>
        <taxon>Pichiales</taxon>
        <taxon>Pichiaceae</taxon>
        <taxon>Ogataea</taxon>
    </lineage>
</organism>
<evidence type="ECO:0000313" key="7">
    <source>
        <dbReference type="Proteomes" id="UP000788993"/>
    </source>
</evidence>
<dbReference type="GO" id="GO:0000972">
    <property type="term" value="P:transcription-dependent tethering of RNA polymerase II gene DNA at nuclear periphery"/>
    <property type="evidence" value="ECO:0007669"/>
    <property type="project" value="TreeGrafter"/>
</dbReference>
<dbReference type="Gene3D" id="1.20.58.1380">
    <property type="match status" value="1"/>
</dbReference>
<evidence type="ECO:0000256" key="4">
    <source>
        <dbReference type="ARBA" id="ARBA00023242"/>
    </source>
</evidence>
<evidence type="ECO:0000259" key="5">
    <source>
        <dbReference type="Pfam" id="PF08801"/>
    </source>
</evidence>
<accession>A0A9P8SYR9</accession>
<dbReference type="GO" id="GO:0006606">
    <property type="term" value="P:protein import into nucleus"/>
    <property type="evidence" value="ECO:0007669"/>
    <property type="project" value="TreeGrafter"/>
</dbReference>
<feature type="domain" description="Nucleoporin Nup133/Nup155-like N-terminal" evidence="5">
    <location>
        <begin position="44"/>
        <end position="377"/>
    </location>
</feature>
<comment type="similarity">
    <text evidence="2">Belongs to the nucleoporin Nup133 family.</text>
</comment>
<keyword evidence="7" id="KW-1185">Reference proteome</keyword>
<comment type="subcellular location">
    <subcellularLocation>
        <location evidence="1">Nucleus</location>
    </subcellularLocation>
</comment>
<dbReference type="GO" id="GO:0031080">
    <property type="term" value="C:nuclear pore outer ring"/>
    <property type="evidence" value="ECO:0007669"/>
    <property type="project" value="TreeGrafter"/>
</dbReference>
<dbReference type="InterPro" id="IPR014908">
    <property type="entry name" value="Nucleoporin_Nup133/Nup155_N"/>
</dbReference>
<keyword evidence="4" id="KW-0539">Nucleus</keyword>
<sequence length="1032" mass="117727">MFSFNLERLRSSTPASSNQSAQIVRLVETVRTDSFVISRYPCELPQLKTDETICYGSLDSATEKAVLVTSERILIYNYKSGDIHPIFIEFSYEKNEQGILPQVKLFPNSTNNDTSVVIVDSVTGQIRYIESLSLAPSLDIFDGVQTTTVKLSGSEIVTIVEYFAGVGLVIATSNRRVLTLSVNDHLGKTRFVVNDVYAPKSLMNMFLGLTSHTAASYENANKVIAIDCKNRNTVTHQLCIQEEDGKLIIADWVNGSINICSQYNLKALLAEQIVDSENLKIKDIKLMRNNDYVVLTSCQGNTGKRLQISMVRIENNPSVIYVHEITSINTTDNFPKLSVTNEIASIITESSIIMTDTESGINDRWEDFINFNQDITVYGHDTDEHGHITLLTEKGIYQLKVEKMGGKFASVEFLKNHIRQALQYSGSLNLLDFNLSNLKLAVSSEDIESAVIGIAQEIASNEFSDPDDLTYLQANLHKRADRLKKLGHFCNENFDLQEVTWIQLMKYVEEIELSSALYEKLSDSEPLKLIAEKLVRKNTRYKSLDEFFKDSTPSVIGFLGLLVATTDLQDPADLLLFGEMLADVLNKGFLEIEINETRSSNIFQGEREFLSSVNEILRNLTITYADGLEAAEETKLKTRVSKIVLTLALFLYYVEITVDGELLAKNREGWVRLFVVLGQQEKIIKLAEENNDLESLCEILDSEREQASEGDALVAFKFEECFQRYGYRFAEVLFGFYARTRKIRLILNYIPQYPDYVRMFLNSSIYNYKFAWILDVENDEYFKAAEKLIAYVSTAESEEIEKKKFELNIAKLSLIALNEDHDNLLDEIEINLQMIELQSNYARLIDSKNKDGFIQDSRYLVDNKFTHFESQIGDIVAKMDKQQQLGLFEMVQLLTLVTFDEFSHNNFTNLFKLLTAIKSSNPSRVISNLSGYSHYHEILETLIWKRLFLTTDWDGLLNGSDVHTNEYFKMMTGLSTLKIEPPSKVQDLMIHPDDINHLEIDKGLRDDLLKENDLLSELNNKINLEQWLDRLK</sequence>
<dbReference type="SUPFAM" id="SSF117289">
    <property type="entry name" value="Nucleoporin domain"/>
    <property type="match status" value="1"/>
</dbReference>
<comment type="caution">
    <text evidence="6">The sequence shown here is derived from an EMBL/GenBank/DDBJ whole genome shotgun (WGS) entry which is preliminary data.</text>
</comment>
<dbReference type="GO" id="GO:0016973">
    <property type="term" value="P:poly(A)+ mRNA export from nucleus"/>
    <property type="evidence" value="ECO:0007669"/>
    <property type="project" value="TreeGrafter"/>
</dbReference>
<evidence type="ECO:0000313" key="6">
    <source>
        <dbReference type="EMBL" id="KAH3658776.1"/>
    </source>
</evidence>
<dbReference type="EMBL" id="JAEUBD010001571">
    <property type="protein sequence ID" value="KAH3658776.1"/>
    <property type="molecule type" value="Genomic_DNA"/>
</dbReference>
<dbReference type="PANTHER" id="PTHR13405:SF11">
    <property type="entry name" value="NUCLEAR PORE COMPLEX PROTEIN NUP133"/>
    <property type="match status" value="1"/>
</dbReference>
<evidence type="ECO:0000256" key="3">
    <source>
        <dbReference type="ARBA" id="ARBA00022448"/>
    </source>
</evidence>
<dbReference type="AlphaFoldDB" id="A0A9P8SYR9"/>
<dbReference type="InterPro" id="IPR015943">
    <property type="entry name" value="WD40/YVTN_repeat-like_dom_sf"/>
</dbReference>
<reference evidence="6" key="1">
    <citation type="journal article" date="2021" name="Open Biol.">
        <title>Shared evolutionary footprints suggest mitochondrial oxidative damage underlies multiple complex I losses in fungi.</title>
        <authorList>
            <person name="Schikora-Tamarit M.A."/>
            <person name="Marcet-Houben M."/>
            <person name="Nosek J."/>
            <person name="Gabaldon T."/>
        </authorList>
    </citation>
    <scope>NUCLEOTIDE SEQUENCE</scope>
    <source>
        <strain evidence="6">NCAIM Y.01608</strain>
    </source>
</reference>
<proteinExistence type="inferred from homology"/>
<dbReference type="Proteomes" id="UP000788993">
    <property type="component" value="Unassembled WGS sequence"/>
</dbReference>
<evidence type="ECO:0000256" key="2">
    <source>
        <dbReference type="ARBA" id="ARBA00005569"/>
    </source>
</evidence>